<dbReference type="KEGG" id="nta:107766263"/>
<reference evidence="1" key="1">
    <citation type="journal article" date="2014" name="Nat. Commun.">
        <title>The tobacco genome sequence and its comparison with those of tomato and potato.</title>
        <authorList>
            <person name="Sierro N."/>
            <person name="Battey J.N."/>
            <person name="Ouadi S."/>
            <person name="Bakaher N."/>
            <person name="Bovet L."/>
            <person name="Willig A."/>
            <person name="Goepfert S."/>
            <person name="Peitsch M.C."/>
            <person name="Ivanov N.V."/>
        </authorList>
    </citation>
    <scope>NUCLEOTIDE SEQUENCE [LARGE SCALE GENOMIC DNA]</scope>
</reference>
<dbReference type="Proteomes" id="UP000790787">
    <property type="component" value="Chromosome 13"/>
</dbReference>
<name>A0A1S3XLH2_TOBAC</name>
<accession>A0A1S3XLH2</accession>
<proteinExistence type="predicted"/>
<dbReference type="GeneID" id="107766263"/>
<dbReference type="PaxDb" id="4097-A0A1S3XLH2"/>
<keyword evidence="1" id="KW-1185">Reference proteome</keyword>
<dbReference type="RefSeq" id="XP_016440502.2">
    <property type="nucleotide sequence ID" value="XM_016585016.2"/>
</dbReference>
<dbReference type="AlphaFoldDB" id="A0A1S3XLH2"/>
<organism evidence="1 2">
    <name type="scientific">Nicotiana tabacum</name>
    <name type="common">Common tobacco</name>
    <dbReference type="NCBI Taxonomy" id="4097"/>
    <lineage>
        <taxon>Eukaryota</taxon>
        <taxon>Viridiplantae</taxon>
        <taxon>Streptophyta</taxon>
        <taxon>Embryophyta</taxon>
        <taxon>Tracheophyta</taxon>
        <taxon>Spermatophyta</taxon>
        <taxon>Magnoliopsida</taxon>
        <taxon>eudicotyledons</taxon>
        <taxon>Gunneridae</taxon>
        <taxon>Pentapetalae</taxon>
        <taxon>asterids</taxon>
        <taxon>lamiids</taxon>
        <taxon>Solanales</taxon>
        <taxon>Solanaceae</taxon>
        <taxon>Nicotianoideae</taxon>
        <taxon>Nicotianeae</taxon>
        <taxon>Nicotiana</taxon>
    </lineage>
</organism>
<sequence length="268" mass="30376">MEERILPAGNNNNNNNNKFSSTTSLPLALPPDRSSDTYIVQIPRDQIYRIPPPENTKIVESHRKPNNNYQSNRKFGCCCWILLGLLIFGIIIGVIISVIHMLYIPKCPNFSIIGIDLKNVTDPISHGHAQKNQRQQHSRFEIDMKVKNINERMDVSFGEGKEGKATLIFKKHDIGQGKYPSISQKAEVSNNIHLNLDFGSNGKLPGDIMKSLEDEKKPIIMTLMIHAKMEIKSWVKNMKKDLTITCDFDVEGLTKKSKILANECITDF</sequence>
<reference evidence="2" key="2">
    <citation type="submission" date="2025-08" db="UniProtKB">
        <authorList>
            <consortium name="RefSeq"/>
        </authorList>
    </citation>
    <scope>IDENTIFICATION</scope>
    <source>
        <tissue evidence="2">Leaf</tissue>
    </source>
</reference>
<dbReference type="OrthoDB" id="996955at2759"/>
<evidence type="ECO:0000313" key="2">
    <source>
        <dbReference type="RefSeq" id="XP_016440502.2"/>
    </source>
</evidence>
<protein>
    <submittedName>
        <fullName evidence="2">NDR1/HIN1-like protein 13</fullName>
    </submittedName>
</protein>
<dbReference type="RefSeq" id="XP_016440502.1">
    <property type="nucleotide sequence ID" value="XM_016585016.1"/>
</dbReference>
<evidence type="ECO:0000313" key="1">
    <source>
        <dbReference type="Proteomes" id="UP000790787"/>
    </source>
</evidence>
<gene>
    <name evidence="2" type="primary">LOC107766263</name>
</gene>